<dbReference type="EMBL" id="QLLI01000022">
    <property type="protein sequence ID" value="RAI85069.1"/>
    <property type="molecule type" value="Genomic_DNA"/>
</dbReference>
<accession>A0ABX9BC33</accession>
<evidence type="ECO:0000313" key="1">
    <source>
        <dbReference type="EMBL" id="RAI85069.1"/>
    </source>
</evidence>
<protein>
    <submittedName>
        <fullName evidence="1">Uncharacterized protein</fullName>
    </submittedName>
</protein>
<evidence type="ECO:0000313" key="2">
    <source>
        <dbReference type="Proteomes" id="UP000248827"/>
    </source>
</evidence>
<proteinExistence type="predicted"/>
<organism evidence="1 2">
    <name type="scientific">Paenibacillus pabuli</name>
    <dbReference type="NCBI Taxonomy" id="1472"/>
    <lineage>
        <taxon>Bacteria</taxon>
        <taxon>Bacillati</taxon>
        <taxon>Bacillota</taxon>
        <taxon>Bacilli</taxon>
        <taxon>Bacillales</taxon>
        <taxon>Paenibacillaceae</taxon>
        <taxon>Paenibacillus</taxon>
    </lineage>
</organism>
<keyword evidence="2" id="KW-1185">Reference proteome</keyword>
<comment type="caution">
    <text evidence="1">The sequence shown here is derived from an EMBL/GenBank/DDBJ whole genome shotgun (WGS) entry which is preliminary data.</text>
</comment>
<name>A0ABX9BC33_9BACL</name>
<dbReference type="Proteomes" id="UP000248827">
    <property type="component" value="Unassembled WGS sequence"/>
</dbReference>
<sequence length="120" mass="14790">MIAYASEVAFLQKAFRRTLRFFRLVLHSPFWCKRQFNLYYFYSFYSSTQEGERVLREDNGQLTQHSDFIYHLEYHIPVQVYDRDTHIEIGLITRFDNQFVEIADTLFHRRRFRFISRPGY</sequence>
<reference evidence="1 2" key="1">
    <citation type="submission" date="2018-06" db="EMBL/GenBank/DDBJ databases">
        <title>Freshwater and sediment microbial communities from various areas in North America, analyzing microbe dynamics in response to fracking.</title>
        <authorList>
            <person name="Lamendella R."/>
        </authorList>
    </citation>
    <scope>NUCLEOTIDE SEQUENCE [LARGE SCALE GENOMIC DNA]</scope>
    <source>
        <strain evidence="1 2">NG-13</strain>
    </source>
</reference>
<gene>
    <name evidence="1" type="ORF">DET54_12241</name>
</gene>